<evidence type="ECO:0000256" key="2">
    <source>
        <dbReference type="ARBA" id="ARBA00022777"/>
    </source>
</evidence>
<dbReference type="RefSeq" id="WP_274202670.1">
    <property type="nucleotide sequence ID" value="NZ_JAQZAO010000010.1"/>
</dbReference>
<dbReference type="InterPro" id="IPR012074">
    <property type="entry name" value="GAF_ANTAR"/>
</dbReference>
<dbReference type="PIRSF" id="PIRSF036625">
    <property type="entry name" value="GAF_ANTAR"/>
    <property type="match status" value="1"/>
</dbReference>
<dbReference type="Pfam" id="PF03861">
    <property type="entry name" value="ANTAR"/>
    <property type="match status" value="1"/>
</dbReference>
<dbReference type="InterPro" id="IPR036388">
    <property type="entry name" value="WH-like_DNA-bd_sf"/>
</dbReference>
<name>A0ABT5T1K6_9PSEU</name>
<dbReference type="SMART" id="SM01012">
    <property type="entry name" value="ANTAR"/>
    <property type="match status" value="1"/>
</dbReference>
<evidence type="ECO:0000256" key="4">
    <source>
        <dbReference type="ARBA" id="ARBA00023163"/>
    </source>
</evidence>
<evidence type="ECO:0000256" key="3">
    <source>
        <dbReference type="ARBA" id="ARBA00023015"/>
    </source>
</evidence>
<evidence type="ECO:0000256" key="1">
    <source>
        <dbReference type="ARBA" id="ARBA00022679"/>
    </source>
</evidence>
<evidence type="ECO:0000313" key="8">
    <source>
        <dbReference type="Proteomes" id="UP001300763"/>
    </source>
</evidence>
<dbReference type="InterPro" id="IPR003018">
    <property type="entry name" value="GAF"/>
</dbReference>
<comment type="caution">
    <text evidence="7">The sequence shown here is derived from an EMBL/GenBank/DDBJ whole genome shotgun (WGS) entry which is preliminary data.</text>
</comment>
<dbReference type="InterPro" id="IPR005561">
    <property type="entry name" value="ANTAR"/>
</dbReference>
<feature type="region of interest" description="Disordered" evidence="5">
    <location>
        <begin position="1"/>
        <end position="20"/>
    </location>
</feature>
<dbReference type="InterPro" id="IPR011006">
    <property type="entry name" value="CheY-like_superfamily"/>
</dbReference>
<evidence type="ECO:0000256" key="5">
    <source>
        <dbReference type="SAM" id="MobiDB-lite"/>
    </source>
</evidence>
<dbReference type="SUPFAM" id="SSF55781">
    <property type="entry name" value="GAF domain-like"/>
    <property type="match status" value="1"/>
</dbReference>
<proteinExistence type="predicted"/>
<dbReference type="Gene3D" id="3.30.450.40">
    <property type="match status" value="1"/>
</dbReference>
<evidence type="ECO:0000259" key="6">
    <source>
        <dbReference type="PROSITE" id="PS50921"/>
    </source>
</evidence>
<gene>
    <name evidence="7" type="ORF">PGB27_22455</name>
</gene>
<keyword evidence="2" id="KW-0418">Kinase</keyword>
<dbReference type="Proteomes" id="UP001300763">
    <property type="component" value="Unassembled WGS sequence"/>
</dbReference>
<keyword evidence="1" id="KW-0808">Transferase</keyword>
<keyword evidence="8" id="KW-1185">Reference proteome</keyword>
<protein>
    <submittedName>
        <fullName evidence="7">GAF and ANTAR domain-containing protein</fullName>
    </submittedName>
</protein>
<keyword evidence="4" id="KW-0804">Transcription</keyword>
<dbReference type="InterPro" id="IPR029016">
    <property type="entry name" value="GAF-like_dom_sf"/>
</dbReference>
<sequence length="245" mass="25755">MDGEDGAGTPCPSEAADEADEADELSAVLLASARLIAGSERLADALARVAAGAAAVVPGVRDAGVAVRLRDELSSAAHTTETAEAVDRTQIRMAEGPCIDAIAGARTVTLPDAATETRWPRFVPEAARRGVRASLSVPLTSTSPAGAVNLHLTGHALDDPSTRRRIQRSAGLFVAYASLGLAAVDRLEQLEGALGRRDVIGQAKGMLMHRYDVDADEAFARLRRASQTTNTKLHEVAWLVACRDL</sequence>
<evidence type="ECO:0000313" key="7">
    <source>
        <dbReference type="EMBL" id="MDD7968117.1"/>
    </source>
</evidence>
<dbReference type="SUPFAM" id="SSF52172">
    <property type="entry name" value="CheY-like"/>
    <property type="match status" value="1"/>
</dbReference>
<reference evidence="7 8" key="1">
    <citation type="submission" date="2023-02" db="EMBL/GenBank/DDBJ databases">
        <title>Genome sequencing required for Actinomycetospora new species description.</title>
        <authorList>
            <person name="Saimee Y."/>
            <person name="Duangmal K."/>
        </authorList>
    </citation>
    <scope>NUCLEOTIDE SEQUENCE [LARGE SCALE GENOMIC DNA]</scope>
    <source>
        <strain evidence="7 8">DW7H6</strain>
    </source>
</reference>
<feature type="domain" description="ANTAR" evidence="6">
    <location>
        <begin position="180"/>
        <end position="241"/>
    </location>
</feature>
<keyword evidence="3" id="KW-0805">Transcription regulation</keyword>
<dbReference type="PROSITE" id="PS50921">
    <property type="entry name" value="ANTAR"/>
    <property type="match status" value="1"/>
</dbReference>
<dbReference type="EMBL" id="JAQZAO010000010">
    <property type="protein sequence ID" value="MDD7968117.1"/>
    <property type="molecule type" value="Genomic_DNA"/>
</dbReference>
<accession>A0ABT5T1K6</accession>
<dbReference type="Gene3D" id="1.10.10.10">
    <property type="entry name" value="Winged helix-like DNA-binding domain superfamily/Winged helix DNA-binding domain"/>
    <property type="match status" value="1"/>
</dbReference>
<organism evidence="7 8">
    <name type="scientific">Actinomycetospora lemnae</name>
    <dbReference type="NCBI Taxonomy" id="3019891"/>
    <lineage>
        <taxon>Bacteria</taxon>
        <taxon>Bacillati</taxon>
        <taxon>Actinomycetota</taxon>
        <taxon>Actinomycetes</taxon>
        <taxon>Pseudonocardiales</taxon>
        <taxon>Pseudonocardiaceae</taxon>
        <taxon>Actinomycetospora</taxon>
    </lineage>
</organism>
<dbReference type="Pfam" id="PF13185">
    <property type="entry name" value="GAF_2"/>
    <property type="match status" value="1"/>
</dbReference>